<evidence type="ECO:0000256" key="1">
    <source>
        <dbReference type="SAM" id="Phobius"/>
    </source>
</evidence>
<feature type="transmembrane region" description="Helical" evidence="1">
    <location>
        <begin position="142"/>
        <end position="159"/>
    </location>
</feature>
<accession>A0A4U8T5I9</accession>
<feature type="transmembrane region" description="Helical" evidence="1">
    <location>
        <begin position="285"/>
        <end position="301"/>
    </location>
</feature>
<keyword evidence="3" id="KW-1185">Reference proteome</keyword>
<dbReference type="AlphaFoldDB" id="A0A4U8T5I9"/>
<feature type="transmembrane region" description="Helical" evidence="1">
    <location>
        <begin position="308"/>
        <end position="327"/>
    </location>
</feature>
<dbReference type="EMBL" id="JRMP02000005">
    <property type="protein sequence ID" value="TLD94795.1"/>
    <property type="molecule type" value="Genomic_DNA"/>
</dbReference>
<name>A0A4U8T5I9_9HELI</name>
<dbReference type="OrthoDB" id="198438at2"/>
<feature type="transmembrane region" description="Helical" evidence="1">
    <location>
        <begin position="263"/>
        <end position="279"/>
    </location>
</feature>
<reference evidence="2 3" key="2">
    <citation type="journal article" date="2016" name="Infect. Immun.">
        <title>Helicobacter saguini, a Novel Helicobacter Isolated from Cotton-Top Tamarins with Ulcerative Colitis, Has Proinflammatory Properties and Induces Typhlocolitis and Dysplasia in Gnotobiotic IL-10-/- Mice.</title>
        <authorList>
            <person name="Shen Z."/>
            <person name="Mannion A."/>
            <person name="Whary M.T."/>
            <person name="Muthupalani S."/>
            <person name="Sheh A."/>
            <person name="Feng Y."/>
            <person name="Gong G."/>
            <person name="Vandamme P."/>
            <person name="Holcombe H.R."/>
            <person name="Paster B.J."/>
            <person name="Fox J.G."/>
        </authorList>
    </citation>
    <scope>NUCLEOTIDE SEQUENCE [LARGE SCALE GENOMIC DNA]</scope>
    <source>
        <strain evidence="2 3">MIT 97-6194</strain>
    </source>
</reference>
<feature type="transmembrane region" description="Helical" evidence="1">
    <location>
        <begin position="111"/>
        <end position="136"/>
    </location>
</feature>
<feature type="transmembrane region" description="Helical" evidence="1">
    <location>
        <begin position="369"/>
        <end position="388"/>
    </location>
</feature>
<feature type="transmembrane region" description="Helical" evidence="1">
    <location>
        <begin position="500"/>
        <end position="517"/>
    </location>
</feature>
<dbReference type="InterPro" id="IPR045691">
    <property type="entry name" value="DUF6056"/>
</dbReference>
<keyword evidence="1" id="KW-0472">Membrane</keyword>
<feature type="transmembrane region" description="Helical" evidence="1">
    <location>
        <begin position="415"/>
        <end position="432"/>
    </location>
</feature>
<gene>
    <name evidence="2" type="ORF">LS64_004675</name>
</gene>
<proteinExistence type="predicted"/>
<feature type="transmembrane region" description="Helical" evidence="1">
    <location>
        <begin position="333"/>
        <end position="357"/>
    </location>
</feature>
<dbReference type="Pfam" id="PF19528">
    <property type="entry name" value="DUF6056"/>
    <property type="match status" value="2"/>
</dbReference>
<sequence length="593" mass="68095">MQTINYIRRYDILVLSVVFVFLLFINAIFPLQSDDVKYATFTSFADSISHAKKFYMEWNGRLGELIRVSFGDYLSTFWFYPFFNAGVGTCVIYFFFFIMYERFPRNNFEDISTICFILFFLMSATISFGSVFFWQAGSMNHLWAWFLILAFLIPYRVFLARYFGRFVGLDSHNNMESKSQDCIDSKKIDSMESTNSKLDSKDSIESANAIHSKDSIESVTHPLTPSAREGELDSKDSIQSNLSPTHHPISSSVIRSIASMDNSVLKTLAFFILAFLAGFSQELSIVLIITLLAITALCFFKKIALPKWYYLGILGFICGWILLYVSPGSTKRMLLWIEMGQALSISDIANLGIVNFVKRMLKIYSANSGFGTITICAVWLICVFQANISQKSKIILSLVATLISVLFYVFKLGFIFLHLGILSLFFFAFYYKKYNIRFYKLIIISTFLLILLCLYLDSIIQLGSIFPRAKLHLAFINMALMLSLMLYLHDFKFIITLRKIFVVLCILQILHVGVACVDARLRWNKMLDSIALQKSQGKRDIVIDSKYYKTPLYKRYGDWVDPASNPNDEFNQDYAKYFGVDTFVAKNLSEDSK</sequence>
<comment type="caution">
    <text evidence="2">The sequence shown here is derived from an EMBL/GenBank/DDBJ whole genome shotgun (WGS) entry which is preliminary data.</text>
</comment>
<organism evidence="2 3">
    <name type="scientific">Helicobacter saguini</name>
    <dbReference type="NCBI Taxonomy" id="1548018"/>
    <lineage>
        <taxon>Bacteria</taxon>
        <taxon>Pseudomonadati</taxon>
        <taxon>Campylobacterota</taxon>
        <taxon>Epsilonproteobacteria</taxon>
        <taxon>Campylobacterales</taxon>
        <taxon>Helicobacteraceae</taxon>
        <taxon>Helicobacter</taxon>
    </lineage>
</organism>
<feature type="transmembrane region" description="Helical" evidence="1">
    <location>
        <begin position="12"/>
        <end position="31"/>
    </location>
</feature>
<evidence type="ECO:0000313" key="2">
    <source>
        <dbReference type="EMBL" id="TLD94795.1"/>
    </source>
</evidence>
<dbReference type="RefSeq" id="WP_034571229.1">
    <property type="nucleotide sequence ID" value="NZ_JRMP02000005.1"/>
</dbReference>
<evidence type="ECO:0000313" key="3">
    <source>
        <dbReference type="Proteomes" id="UP000029714"/>
    </source>
</evidence>
<keyword evidence="1" id="KW-0812">Transmembrane</keyword>
<feature type="transmembrane region" description="Helical" evidence="1">
    <location>
        <begin position="77"/>
        <end position="99"/>
    </location>
</feature>
<feature type="transmembrane region" description="Helical" evidence="1">
    <location>
        <begin position="438"/>
        <end position="457"/>
    </location>
</feature>
<protein>
    <submittedName>
        <fullName evidence="2">Uncharacterized protein</fullName>
    </submittedName>
</protein>
<dbReference type="Proteomes" id="UP000029714">
    <property type="component" value="Unassembled WGS sequence"/>
</dbReference>
<keyword evidence="1" id="KW-1133">Transmembrane helix</keyword>
<reference evidence="2 3" key="1">
    <citation type="journal article" date="2014" name="Genome Announc.">
        <title>Draft genome sequences of eight enterohepatic helicobacter species isolated from both laboratory and wild rodents.</title>
        <authorList>
            <person name="Sheh A."/>
            <person name="Shen Z."/>
            <person name="Fox J.G."/>
        </authorList>
    </citation>
    <scope>NUCLEOTIDE SEQUENCE [LARGE SCALE GENOMIC DNA]</scope>
    <source>
        <strain evidence="2 3">MIT 97-6194</strain>
    </source>
</reference>
<feature type="transmembrane region" description="Helical" evidence="1">
    <location>
        <begin position="469"/>
        <end position="488"/>
    </location>
</feature>